<evidence type="ECO:0000259" key="2">
    <source>
        <dbReference type="PROSITE" id="PS50994"/>
    </source>
</evidence>
<accession>A0A9D4VX18</accession>
<comment type="caution">
    <text evidence="3">The sequence shown here is derived from an EMBL/GenBank/DDBJ whole genome shotgun (WGS) entry which is preliminary data.</text>
</comment>
<dbReference type="PANTHER" id="PTHR42648:SF21">
    <property type="entry name" value="CYSTEINE-RICH RLK (RECEPTOR-LIKE PROTEIN KINASE) 8"/>
    <property type="match status" value="1"/>
</dbReference>
<name>A0A9D4VX18_PEA</name>
<dbReference type="EMBL" id="JAMSHJ010000007">
    <property type="protein sequence ID" value="KAI5391904.1"/>
    <property type="molecule type" value="Genomic_DNA"/>
</dbReference>
<gene>
    <name evidence="3" type="ORF">KIW84_076634</name>
</gene>
<feature type="compositionally biased region" description="Basic and acidic residues" evidence="1">
    <location>
        <begin position="205"/>
        <end position="220"/>
    </location>
</feature>
<dbReference type="Pfam" id="PF25597">
    <property type="entry name" value="SH3_retrovirus"/>
    <property type="match status" value="1"/>
</dbReference>
<dbReference type="Proteomes" id="UP001058974">
    <property type="component" value="Chromosome 7"/>
</dbReference>
<evidence type="ECO:0000256" key="1">
    <source>
        <dbReference type="SAM" id="MobiDB-lite"/>
    </source>
</evidence>
<dbReference type="InterPro" id="IPR001584">
    <property type="entry name" value="Integrase_cat-core"/>
</dbReference>
<evidence type="ECO:0000313" key="4">
    <source>
        <dbReference type="Proteomes" id="UP001058974"/>
    </source>
</evidence>
<dbReference type="PANTHER" id="PTHR42648">
    <property type="entry name" value="TRANSPOSASE, PUTATIVE-RELATED"/>
    <property type="match status" value="1"/>
</dbReference>
<protein>
    <recommendedName>
        <fullName evidence="2">Integrase catalytic domain-containing protein</fullName>
    </recommendedName>
</protein>
<dbReference type="GO" id="GO:0003676">
    <property type="term" value="F:nucleic acid binding"/>
    <property type="evidence" value="ECO:0007669"/>
    <property type="project" value="InterPro"/>
</dbReference>
<proteinExistence type="predicted"/>
<dbReference type="InterPro" id="IPR057670">
    <property type="entry name" value="SH3_retrovirus"/>
</dbReference>
<dbReference type="SUPFAM" id="SSF53098">
    <property type="entry name" value="Ribonuclease H-like"/>
    <property type="match status" value="1"/>
</dbReference>
<dbReference type="Gramene" id="Psat07G0663400-T1">
    <property type="protein sequence ID" value="KAI5391904.1"/>
    <property type="gene ID" value="KIW84_076634"/>
</dbReference>
<dbReference type="Gene3D" id="3.30.420.10">
    <property type="entry name" value="Ribonuclease H-like superfamily/Ribonuclease H"/>
    <property type="match status" value="1"/>
</dbReference>
<dbReference type="GO" id="GO:0015074">
    <property type="term" value="P:DNA integration"/>
    <property type="evidence" value="ECO:0007669"/>
    <property type="project" value="InterPro"/>
</dbReference>
<dbReference type="AlphaFoldDB" id="A0A9D4VX18"/>
<keyword evidence="4" id="KW-1185">Reference proteome</keyword>
<dbReference type="PROSITE" id="PS50994">
    <property type="entry name" value="INTEGRASE"/>
    <property type="match status" value="1"/>
</dbReference>
<dbReference type="InterPro" id="IPR039537">
    <property type="entry name" value="Retrotran_Ty1/copia-like"/>
</dbReference>
<dbReference type="InterPro" id="IPR036397">
    <property type="entry name" value="RNaseH_sf"/>
</dbReference>
<dbReference type="InterPro" id="IPR012337">
    <property type="entry name" value="RNaseH-like_sf"/>
</dbReference>
<reference evidence="3 4" key="1">
    <citation type="journal article" date="2022" name="Nat. Genet.">
        <title>Improved pea reference genome and pan-genome highlight genomic features and evolutionary characteristics.</title>
        <authorList>
            <person name="Yang T."/>
            <person name="Liu R."/>
            <person name="Luo Y."/>
            <person name="Hu S."/>
            <person name="Wang D."/>
            <person name="Wang C."/>
            <person name="Pandey M.K."/>
            <person name="Ge S."/>
            <person name="Xu Q."/>
            <person name="Li N."/>
            <person name="Li G."/>
            <person name="Huang Y."/>
            <person name="Saxena R.K."/>
            <person name="Ji Y."/>
            <person name="Li M."/>
            <person name="Yan X."/>
            <person name="He Y."/>
            <person name="Liu Y."/>
            <person name="Wang X."/>
            <person name="Xiang C."/>
            <person name="Varshney R.K."/>
            <person name="Ding H."/>
            <person name="Gao S."/>
            <person name="Zong X."/>
        </authorList>
    </citation>
    <scope>NUCLEOTIDE SEQUENCE [LARGE SCALE GENOMIC DNA]</scope>
    <source>
        <strain evidence="3 4">cv. Zhongwan 6</strain>
    </source>
</reference>
<feature type="region of interest" description="Disordered" evidence="1">
    <location>
        <begin position="199"/>
        <end position="237"/>
    </location>
</feature>
<sequence length="266" mass="29698">MGKQTRVSFKSKNVISTSRPLELIHMNLFGPSRTKSLGVPRTPQQNGVVERKNRVLEELARTMFNEGGLPKYVRANAISTTCYVLNRILIRPILNKTPYELLKGGKPNLSHFYVLCCKCFVLNNGKENLGKFDAKADGGISLGYSQSSQAFRVYNKCLLIVEESIHVSFDESCPKNVEKGTSFDDTGISLEDILKDAVEGNDQPKTVDTEKEEDISHVKDEEESPTEVNDLPSAWKSSRDHPIDNILGDITKGVTTRSKLKFSKVM</sequence>
<organism evidence="3 4">
    <name type="scientific">Pisum sativum</name>
    <name type="common">Garden pea</name>
    <name type="synonym">Lathyrus oleraceus</name>
    <dbReference type="NCBI Taxonomy" id="3888"/>
    <lineage>
        <taxon>Eukaryota</taxon>
        <taxon>Viridiplantae</taxon>
        <taxon>Streptophyta</taxon>
        <taxon>Embryophyta</taxon>
        <taxon>Tracheophyta</taxon>
        <taxon>Spermatophyta</taxon>
        <taxon>Magnoliopsida</taxon>
        <taxon>eudicotyledons</taxon>
        <taxon>Gunneridae</taxon>
        <taxon>Pentapetalae</taxon>
        <taxon>rosids</taxon>
        <taxon>fabids</taxon>
        <taxon>Fabales</taxon>
        <taxon>Fabaceae</taxon>
        <taxon>Papilionoideae</taxon>
        <taxon>50 kb inversion clade</taxon>
        <taxon>NPAAA clade</taxon>
        <taxon>Hologalegina</taxon>
        <taxon>IRL clade</taxon>
        <taxon>Fabeae</taxon>
        <taxon>Lathyrus</taxon>
    </lineage>
</organism>
<evidence type="ECO:0000313" key="3">
    <source>
        <dbReference type="EMBL" id="KAI5391904.1"/>
    </source>
</evidence>
<feature type="domain" description="Integrase catalytic" evidence="2">
    <location>
        <begin position="36"/>
        <end position="106"/>
    </location>
</feature>